<dbReference type="SUPFAM" id="SSF52047">
    <property type="entry name" value="RNI-like"/>
    <property type="match status" value="1"/>
</dbReference>
<gene>
    <name evidence="4" type="primary">LOC117363409</name>
</gene>
<sequence length="423" mass="49184">MLPVVQRLHLPQEVWMEIFMYFSPVEKASVRATCRYFKTLIDHPNLWKKSTIVLGNIAPLNEDFWEMLRNRKIYSIDVKKMKIKQWKKLTTSLPGILNLTVDSCLTQEILTFLHPLTNLQKLHLKDCSGLLDSHIFKEAVRYNQLTHLSLCNIKYFDGVPLTTVACLKNLFFLSLHAKYGFLNTVGIQCALFHLPKLRELSFTVRLKNTWSLSECFTLPEAVDIREGDLSHTQLQLQKLELIYFDHSDLTENALDQLFSLQTISLHNYKNKGMAFLNIMLKKLPNLTEVNFADFSSLDLCYIPPRLEKFCAIRTRINNETLHQLFLCARNLKYLDLSFSHGFDVFCLTKLPVRCPLLTKLYLRNINFPEETLIVLASMKSLRELDVVNNTLLTPEAIFKFQNMTDNRIHQISDRLKLDSLCSC</sequence>
<dbReference type="PROSITE" id="PS50181">
    <property type="entry name" value="FBOX"/>
    <property type="match status" value="1"/>
</dbReference>
<dbReference type="GeneID" id="117363409"/>
<dbReference type="InterPro" id="IPR032675">
    <property type="entry name" value="LRR_dom_sf"/>
</dbReference>
<feature type="domain" description="F-box" evidence="2">
    <location>
        <begin position="4"/>
        <end position="50"/>
    </location>
</feature>
<dbReference type="PANTHER" id="PTHR13318">
    <property type="entry name" value="PARTNER OF PAIRED, ISOFORM B-RELATED"/>
    <property type="match status" value="1"/>
</dbReference>
<evidence type="ECO:0000313" key="4">
    <source>
        <dbReference type="RefSeq" id="XP_033806960.1"/>
    </source>
</evidence>
<dbReference type="AlphaFoldDB" id="A0A6P8RND8"/>
<keyword evidence="3" id="KW-1185">Reference proteome</keyword>
<evidence type="ECO:0000313" key="3">
    <source>
        <dbReference type="Proteomes" id="UP000515159"/>
    </source>
</evidence>
<protein>
    <submittedName>
        <fullName evidence="4">Uncharacterized protein LOC117363409 isoform X1</fullName>
    </submittedName>
</protein>
<dbReference type="Gene3D" id="1.20.1280.50">
    <property type="match status" value="1"/>
</dbReference>
<dbReference type="Proteomes" id="UP000515159">
    <property type="component" value="Chromosome 7"/>
</dbReference>
<dbReference type="GO" id="GO:0019005">
    <property type="term" value="C:SCF ubiquitin ligase complex"/>
    <property type="evidence" value="ECO:0007669"/>
    <property type="project" value="TreeGrafter"/>
</dbReference>
<dbReference type="GO" id="GO:0031146">
    <property type="term" value="P:SCF-dependent proteasomal ubiquitin-dependent protein catabolic process"/>
    <property type="evidence" value="ECO:0007669"/>
    <property type="project" value="TreeGrafter"/>
</dbReference>
<dbReference type="SUPFAM" id="SSF81383">
    <property type="entry name" value="F-box domain"/>
    <property type="match status" value="1"/>
</dbReference>
<dbReference type="Gene3D" id="3.80.10.10">
    <property type="entry name" value="Ribonuclease Inhibitor"/>
    <property type="match status" value="2"/>
</dbReference>
<keyword evidence="1" id="KW-0433">Leucine-rich repeat</keyword>
<dbReference type="InParanoid" id="A0A6P8RND8"/>
<dbReference type="InterPro" id="IPR036047">
    <property type="entry name" value="F-box-like_dom_sf"/>
</dbReference>
<proteinExistence type="predicted"/>
<dbReference type="InterPro" id="IPR001810">
    <property type="entry name" value="F-box_dom"/>
</dbReference>
<name>A0A6P8RND8_GEOSA</name>
<dbReference type="RefSeq" id="XP_033806960.1">
    <property type="nucleotide sequence ID" value="XM_033951069.1"/>
</dbReference>
<dbReference type="KEGG" id="gsh:117363409"/>
<dbReference type="OrthoDB" id="3219396at2759"/>
<organism evidence="3 4">
    <name type="scientific">Geotrypetes seraphini</name>
    <name type="common">Gaboon caecilian</name>
    <name type="synonym">Caecilia seraphini</name>
    <dbReference type="NCBI Taxonomy" id="260995"/>
    <lineage>
        <taxon>Eukaryota</taxon>
        <taxon>Metazoa</taxon>
        <taxon>Chordata</taxon>
        <taxon>Craniata</taxon>
        <taxon>Vertebrata</taxon>
        <taxon>Euteleostomi</taxon>
        <taxon>Amphibia</taxon>
        <taxon>Gymnophiona</taxon>
        <taxon>Geotrypetes</taxon>
    </lineage>
</organism>
<dbReference type="Pfam" id="PF12937">
    <property type="entry name" value="F-box-like"/>
    <property type="match status" value="1"/>
</dbReference>
<accession>A0A6P8RND8</accession>
<evidence type="ECO:0000259" key="2">
    <source>
        <dbReference type="PROSITE" id="PS50181"/>
    </source>
</evidence>
<evidence type="ECO:0000256" key="1">
    <source>
        <dbReference type="ARBA" id="ARBA00022614"/>
    </source>
</evidence>
<reference evidence="4" key="1">
    <citation type="submission" date="2025-08" db="UniProtKB">
        <authorList>
            <consortium name="RefSeq"/>
        </authorList>
    </citation>
    <scope>IDENTIFICATION</scope>
</reference>
<dbReference type="SMART" id="SM00256">
    <property type="entry name" value="FBOX"/>
    <property type="match status" value="1"/>
</dbReference>